<proteinExistence type="predicted"/>
<dbReference type="STRING" id="1034943.BN59_02226"/>
<dbReference type="OrthoDB" id="5653783at2"/>
<accession>A0A078KY42</accession>
<evidence type="ECO:0008006" key="4">
    <source>
        <dbReference type="Google" id="ProtNLM"/>
    </source>
</evidence>
<gene>
    <name evidence="2" type="ORF">BN59_02226</name>
</gene>
<keyword evidence="1" id="KW-1133">Transmembrane helix</keyword>
<protein>
    <recommendedName>
        <fullName evidence="4">DUF350 domain-containing protein</fullName>
    </recommendedName>
</protein>
<feature type="transmembrane region" description="Helical" evidence="1">
    <location>
        <begin position="12"/>
        <end position="38"/>
    </location>
</feature>
<evidence type="ECO:0000256" key="1">
    <source>
        <dbReference type="SAM" id="Phobius"/>
    </source>
</evidence>
<reference evidence="2 3" key="1">
    <citation type="submission" date="2014-06" db="EMBL/GenBank/DDBJ databases">
        <authorList>
            <person name="Urmite Genomes Urmite Genomes"/>
        </authorList>
    </citation>
    <scope>NUCLEOTIDE SEQUENCE [LARGE SCALE GENOMIC DNA]</scope>
</reference>
<dbReference type="AlphaFoldDB" id="A0A078KY42"/>
<name>A0A078KY42_9GAMM</name>
<feature type="transmembrane region" description="Helical" evidence="1">
    <location>
        <begin position="65"/>
        <end position="89"/>
    </location>
</feature>
<keyword evidence="3" id="KW-1185">Reference proteome</keyword>
<dbReference type="EMBL" id="CCSB01000002">
    <property type="protein sequence ID" value="CDZ77932.1"/>
    <property type="molecule type" value="Genomic_DNA"/>
</dbReference>
<dbReference type="RefSeq" id="WP_043874389.1">
    <property type="nucleotide sequence ID" value="NZ_CCVW01000002.1"/>
</dbReference>
<organism evidence="2 3">
    <name type="scientific">Legionella massiliensis</name>
    <dbReference type="NCBI Taxonomy" id="1034943"/>
    <lineage>
        <taxon>Bacteria</taxon>
        <taxon>Pseudomonadati</taxon>
        <taxon>Pseudomonadota</taxon>
        <taxon>Gammaproteobacteria</taxon>
        <taxon>Legionellales</taxon>
        <taxon>Legionellaceae</taxon>
        <taxon>Legionella</taxon>
    </lineage>
</organism>
<sequence length="91" mass="9576">MMSQVIINIGWSVAFMFIGAIVGTFIIAVAASILPRIINQWSPHMNEEKEILRGNLAVAEYFGRIISAAIIGVSVVVAASVLGGIIAGLHG</sequence>
<evidence type="ECO:0000313" key="2">
    <source>
        <dbReference type="EMBL" id="CDZ77932.1"/>
    </source>
</evidence>
<dbReference type="Proteomes" id="UP000044071">
    <property type="component" value="Unassembled WGS sequence"/>
</dbReference>
<keyword evidence="1" id="KW-0812">Transmembrane</keyword>
<keyword evidence="1" id="KW-0472">Membrane</keyword>
<evidence type="ECO:0000313" key="3">
    <source>
        <dbReference type="Proteomes" id="UP000044071"/>
    </source>
</evidence>